<accession>A0A8S0SVR4</accession>
<gene>
    <name evidence="1" type="ORF">OLEA9_A081535</name>
</gene>
<proteinExistence type="predicted"/>
<dbReference type="EMBL" id="CACTIH010005532">
    <property type="protein sequence ID" value="CAA2996711.1"/>
    <property type="molecule type" value="Genomic_DNA"/>
</dbReference>
<dbReference type="AlphaFoldDB" id="A0A8S0SVR4"/>
<evidence type="ECO:0000313" key="1">
    <source>
        <dbReference type="EMBL" id="CAA2996711.1"/>
    </source>
</evidence>
<sequence>MGDVPVIRAKMDRRLDYFTTQIEELLQLFLRGVGNNEQIVELVAQTKVKELDSDFENEEVVHDGSIFTLDYEQILYRMYLECTQGCRTISGYTNEFMRLMKLNNLSESKNQRVVRRLLPAETSLSVPSDKGKALQQAPTNLNSSNVTTDVGLGIDVRAERKFVNLVKLEAVDEEEDTEVEDEYVGVEFAIKEGCHTPNISVLEVADSRKLLISSLETTYATPRQAAVGVPIDMVGKPSRTAIPHLARSISLRLDLHQYPSLVL</sequence>
<organism evidence="1 2">
    <name type="scientific">Olea europaea subsp. europaea</name>
    <dbReference type="NCBI Taxonomy" id="158383"/>
    <lineage>
        <taxon>Eukaryota</taxon>
        <taxon>Viridiplantae</taxon>
        <taxon>Streptophyta</taxon>
        <taxon>Embryophyta</taxon>
        <taxon>Tracheophyta</taxon>
        <taxon>Spermatophyta</taxon>
        <taxon>Magnoliopsida</taxon>
        <taxon>eudicotyledons</taxon>
        <taxon>Gunneridae</taxon>
        <taxon>Pentapetalae</taxon>
        <taxon>asterids</taxon>
        <taxon>lamiids</taxon>
        <taxon>Lamiales</taxon>
        <taxon>Oleaceae</taxon>
        <taxon>Oleeae</taxon>
        <taxon>Olea</taxon>
    </lineage>
</organism>
<name>A0A8S0SVR4_OLEEU</name>
<dbReference type="OrthoDB" id="1934635at2759"/>
<dbReference type="Gramene" id="OE9A081535T1">
    <property type="protein sequence ID" value="OE9A081535C1"/>
    <property type="gene ID" value="OE9A081535"/>
</dbReference>
<keyword evidence="2" id="KW-1185">Reference proteome</keyword>
<dbReference type="Proteomes" id="UP000594638">
    <property type="component" value="Unassembled WGS sequence"/>
</dbReference>
<evidence type="ECO:0000313" key="2">
    <source>
        <dbReference type="Proteomes" id="UP000594638"/>
    </source>
</evidence>
<protein>
    <submittedName>
        <fullName evidence="1">Uncharacterized protein LOC111399831</fullName>
    </submittedName>
</protein>
<reference evidence="1 2" key="1">
    <citation type="submission" date="2019-12" db="EMBL/GenBank/DDBJ databases">
        <authorList>
            <person name="Alioto T."/>
            <person name="Alioto T."/>
            <person name="Gomez Garrido J."/>
        </authorList>
    </citation>
    <scope>NUCLEOTIDE SEQUENCE [LARGE SCALE GENOMIC DNA]</scope>
</reference>
<comment type="caution">
    <text evidence="1">The sequence shown here is derived from an EMBL/GenBank/DDBJ whole genome shotgun (WGS) entry which is preliminary data.</text>
</comment>